<keyword evidence="1" id="KW-0812">Transmembrane</keyword>
<protein>
    <recommendedName>
        <fullName evidence="4">Permease</fullName>
    </recommendedName>
</protein>
<feature type="transmembrane region" description="Helical" evidence="1">
    <location>
        <begin position="158"/>
        <end position="180"/>
    </location>
</feature>
<reference evidence="2 3" key="1">
    <citation type="submission" date="2012-06" db="EMBL/GenBank/DDBJ databases">
        <title>Draft Genome Sequence of Lactobacillus pasteurii CRBIP 24.76T.</title>
        <authorList>
            <person name="Cousin S."/>
            <person name="Bouchier C."/>
            <person name="Loux V."/>
            <person name="Ma L."/>
            <person name="Creno S."/>
            <person name="Bizet C."/>
            <person name="Clermont D."/>
        </authorList>
    </citation>
    <scope>NUCLEOTIDE SEQUENCE [LARGE SCALE GENOMIC DNA]</scope>
    <source>
        <strain evidence="3">CRBIP 24.76T</strain>
    </source>
</reference>
<feature type="transmembrane region" description="Helical" evidence="1">
    <location>
        <begin position="53"/>
        <end position="71"/>
    </location>
</feature>
<dbReference type="AlphaFoldDB" id="I7KKP6"/>
<feature type="transmembrane region" description="Helical" evidence="1">
    <location>
        <begin position="192"/>
        <end position="214"/>
    </location>
</feature>
<keyword evidence="3" id="KW-1185">Reference proteome</keyword>
<proteinExistence type="predicted"/>
<evidence type="ECO:0000313" key="2">
    <source>
        <dbReference type="EMBL" id="CCI84689.1"/>
    </source>
</evidence>
<evidence type="ECO:0000313" key="3">
    <source>
        <dbReference type="Proteomes" id="UP000009311"/>
    </source>
</evidence>
<comment type="caution">
    <text evidence="2">The sequence shown here is derived from an EMBL/GenBank/DDBJ whole genome shotgun (WGS) entry which is preliminary data.</text>
</comment>
<dbReference type="OrthoDB" id="80065at2"/>
<organism evidence="2 3">
    <name type="scientific">Lactobacillus pasteurii DSM 23907 = CRBIP 24.76</name>
    <dbReference type="NCBI Taxonomy" id="1423790"/>
    <lineage>
        <taxon>Bacteria</taxon>
        <taxon>Bacillati</taxon>
        <taxon>Bacillota</taxon>
        <taxon>Bacilli</taxon>
        <taxon>Lactobacillales</taxon>
        <taxon>Lactobacillaceae</taxon>
        <taxon>Lactobacillus</taxon>
    </lineage>
</organism>
<keyword evidence="1" id="KW-0472">Membrane</keyword>
<dbReference type="STRING" id="1423790.BN53_00990"/>
<dbReference type="Pfam" id="PF06149">
    <property type="entry name" value="DUF969"/>
    <property type="match status" value="1"/>
</dbReference>
<gene>
    <name evidence="2" type="ORF">BN53_00990</name>
</gene>
<keyword evidence="1" id="KW-1133">Transmembrane helix</keyword>
<accession>I7KKP6</accession>
<dbReference type="eggNOG" id="COG3819">
    <property type="taxonomic scope" value="Bacteria"/>
</dbReference>
<dbReference type="InterPro" id="IPR010374">
    <property type="entry name" value="DUF969"/>
</dbReference>
<evidence type="ECO:0008006" key="4">
    <source>
        <dbReference type="Google" id="ProtNLM"/>
    </source>
</evidence>
<dbReference type="Proteomes" id="UP000009311">
    <property type="component" value="Unassembled WGS sequence"/>
</dbReference>
<dbReference type="RefSeq" id="WP_009559243.1">
    <property type="nucleotide sequence ID" value="NZ_AYZN01000006.1"/>
</dbReference>
<evidence type="ECO:0000256" key="1">
    <source>
        <dbReference type="SAM" id="Phobius"/>
    </source>
</evidence>
<name>I7KKP6_9LACO</name>
<sequence length="224" mass="24119">MEYLKLLGILLIIVGFALKWDSAAVVVVSAIVTGLLSGMDVVKLLETIGTSFVANRSVTVFVLTLPMIGLIESHGLKQVAVNAISKLKKMTPSKILNVYLAARELGGLFGISLQGQVQFVRPLISPMVSAAASLQKGEKLTDVEQDLIKGRSAATDNLGNFFAQNLFMGSGGVLLIASTMKSLKYNVTPNQVVQYSIPIAIVTLVIVAIYNFLFDKKFQKKGDK</sequence>
<dbReference type="PATRIC" id="fig|1423790.3.peg.1604"/>
<dbReference type="EMBL" id="CAKD01000010">
    <property type="protein sequence ID" value="CCI84689.1"/>
    <property type="molecule type" value="Genomic_DNA"/>
</dbReference>